<dbReference type="AlphaFoldDB" id="A0A833LY74"/>
<accession>A0A833LY74</accession>
<sequence length="952" mass="106385">MNDTTESRDRVKGSLCAYLAFHSFLILLPLAALWHIDLLLPELLPVMAFFSLMGLISGLLCLLRRINLSSALKAGLVKFGKHAYVFPLLFLLAFAASLSTGVGWKERDMMLLLSRASIIILGLFFLASYGRYVIRKRRAAGEGLGLLWRWNNGEIPTVIYCLLLGLTLLHNLVVFPLTALIVPFPLLFAVTASALLFEAGRNLRSFKDRGGNGLTWTYLMMGMLLSIPMRISLIELQEAFSGILPHRIVDVSTLGIMAYDLINIVPLLFPFGIVPGFFFKRQEQEPPRIAEAIAFGLLLTALLSLYLPVSYYAFPFIATGSLVVIVSTVNRMRMDMSAGVSLSGQFGVFIVLIGALFALVISIAVDTALPDVWILLNGYLSYWLLFMTAMLLSILQVLRQSTGQTSHLKKLPVAVWSISALLFVASLWSGWSHRTLELQDALIGGLSLKDAASESSYDPLRRYTWPPLMGADDTSNFRTHLTFDTDDRKVTIKRWSLLRVSKSSECRPSGITGVTLQLPSSALFGPRFTVAGSTVDGSMDIKTIVTLSRLFSSPILSYDSGQDLMNGGAYIGFKDGGMTWLLEDGGAAYALTRDGQYILAPGRQVSVHLRDCLQVADRLAENRVFHPDTIERLEKIDKKLVVRPDGAAVYEEIGGNSIVRKLPGGMILQAAYRIQTDRSWFFYNGWISEESLIPYDELIAQIREKRDADPSAIFNDPLHRYFNASGKNYLVDNYLKAKNACESDLRSGQALPYEPRLRMLITDPETTPLIMEKKPDMQITVSLGDGTLHTVSQGLTLQTGEELRRLNAALADDIEKWKPIFAAYRGESELWPDYPVMLMEYEQRLDCMVEYGESDVFRSLVISNSLQIHGIQYKSKMTGIEEKNGVKYAIADAGLHLTQSYYSDVIRTMEVEFCKQYAERMATEEEVRQYYGEEASVPRPGYIGYRTICIAR</sequence>
<feature type="transmembrane region" description="Helical" evidence="1">
    <location>
        <begin position="155"/>
        <end position="173"/>
    </location>
</feature>
<keyword evidence="1" id="KW-0472">Membrane</keyword>
<feature type="transmembrane region" description="Helical" evidence="1">
    <location>
        <begin position="42"/>
        <end position="63"/>
    </location>
</feature>
<keyword evidence="1" id="KW-0812">Transmembrane</keyword>
<protein>
    <submittedName>
        <fullName evidence="2">Uncharacterized protein</fullName>
    </submittedName>
</protein>
<evidence type="ECO:0000313" key="3">
    <source>
        <dbReference type="Proteomes" id="UP000460298"/>
    </source>
</evidence>
<evidence type="ECO:0000313" key="2">
    <source>
        <dbReference type="EMBL" id="KAB2933986.1"/>
    </source>
</evidence>
<organism evidence="2 3">
    <name type="scientific">Leptonema illini</name>
    <dbReference type="NCBI Taxonomy" id="183"/>
    <lineage>
        <taxon>Bacteria</taxon>
        <taxon>Pseudomonadati</taxon>
        <taxon>Spirochaetota</taxon>
        <taxon>Spirochaetia</taxon>
        <taxon>Leptospirales</taxon>
        <taxon>Leptospiraceae</taxon>
        <taxon>Leptonema</taxon>
    </lineage>
</organism>
<gene>
    <name evidence="2" type="ORF">F9K24_05835</name>
</gene>
<dbReference type="EMBL" id="WBUI01000004">
    <property type="protein sequence ID" value="KAB2933986.1"/>
    <property type="molecule type" value="Genomic_DNA"/>
</dbReference>
<proteinExistence type="predicted"/>
<comment type="caution">
    <text evidence="2">The sequence shown here is derived from an EMBL/GenBank/DDBJ whole genome shotgun (WGS) entry which is preliminary data.</text>
</comment>
<feature type="transmembrane region" description="Helical" evidence="1">
    <location>
        <begin position="179"/>
        <end position="197"/>
    </location>
</feature>
<reference evidence="2 3" key="1">
    <citation type="submission" date="2019-10" db="EMBL/GenBank/DDBJ databases">
        <title>Extracellular Electron Transfer in a Candidatus Methanoperedens spp. Enrichment Culture.</title>
        <authorList>
            <person name="Berger S."/>
            <person name="Rangel Shaw D."/>
            <person name="Berben T."/>
            <person name="In 'T Zandt M."/>
            <person name="Frank J."/>
            <person name="Reimann J."/>
            <person name="Jetten M.S.M."/>
            <person name="Welte C.U."/>
        </authorList>
    </citation>
    <scope>NUCLEOTIDE SEQUENCE [LARGE SCALE GENOMIC DNA]</scope>
    <source>
        <strain evidence="2">SB12</strain>
    </source>
</reference>
<feature type="transmembrane region" description="Helical" evidence="1">
    <location>
        <begin position="380"/>
        <end position="399"/>
    </location>
</feature>
<feature type="transmembrane region" description="Helical" evidence="1">
    <location>
        <begin position="256"/>
        <end position="277"/>
    </location>
</feature>
<dbReference type="Proteomes" id="UP000460298">
    <property type="component" value="Unassembled WGS sequence"/>
</dbReference>
<feature type="transmembrane region" description="Helical" evidence="1">
    <location>
        <begin position="218"/>
        <end position="236"/>
    </location>
</feature>
<feature type="transmembrane region" description="Helical" evidence="1">
    <location>
        <begin position="15"/>
        <end position="36"/>
    </location>
</feature>
<feature type="transmembrane region" description="Helical" evidence="1">
    <location>
        <begin position="289"/>
        <end position="306"/>
    </location>
</feature>
<name>A0A833LY74_9LEPT</name>
<feature type="transmembrane region" description="Helical" evidence="1">
    <location>
        <begin position="411"/>
        <end position="431"/>
    </location>
</feature>
<feature type="transmembrane region" description="Helical" evidence="1">
    <location>
        <begin position="116"/>
        <end position="134"/>
    </location>
</feature>
<keyword evidence="1" id="KW-1133">Transmembrane helix</keyword>
<feature type="transmembrane region" description="Helical" evidence="1">
    <location>
        <begin position="342"/>
        <end position="365"/>
    </location>
</feature>
<feature type="transmembrane region" description="Helical" evidence="1">
    <location>
        <begin position="312"/>
        <end position="330"/>
    </location>
</feature>
<feature type="transmembrane region" description="Helical" evidence="1">
    <location>
        <begin position="84"/>
        <end position="104"/>
    </location>
</feature>
<evidence type="ECO:0000256" key="1">
    <source>
        <dbReference type="SAM" id="Phobius"/>
    </source>
</evidence>